<evidence type="ECO:0000259" key="10">
    <source>
        <dbReference type="Pfam" id="PF04104"/>
    </source>
</evidence>
<keyword evidence="7 9" id="KW-0411">Iron-sulfur</keyword>
<comment type="function">
    <text evidence="9">DNA primase is the polymerase that synthesizes small RNA primers for the Okazaki fragments made during discontinuous DNA replication.</text>
</comment>
<dbReference type="PIRSF" id="PIRSF009449">
    <property type="entry name" value="DNA_primase_large_subunit"/>
    <property type="match status" value="1"/>
</dbReference>
<evidence type="ECO:0000313" key="11">
    <source>
        <dbReference type="EMBL" id="KAL2853121.1"/>
    </source>
</evidence>
<keyword evidence="4 9" id="KW-0235">DNA replication</keyword>
<keyword evidence="5 9" id="KW-0479">Metal-binding</keyword>
<keyword evidence="2 9" id="KW-0004">4Fe-4S</keyword>
<evidence type="ECO:0000256" key="2">
    <source>
        <dbReference type="ARBA" id="ARBA00022485"/>
    </source>
</evidence>
<dbReference type="InterPro" id="IPR016558">
    <property type="entry name" value="DNA_primase_lsu_euk"/>
</dbReference>
<dbReference type="Proteomes" id="UP001610444">
    <property type="component" value="Unassembled WGS sequence"/>
</dbReference>
<evidence type="ECO:0000256" key="5">
    <source>
        <dbReference type="ARBA" id="ARBA00022723"/>
    </source>
</evidence>
<dbReference type="Gene3D" id="1.20.930.80">
    <property type="match status" value="1"/>
</dbReference>
<dbReference type="InterPro" id="IPR058560">
    <property type="entry name" value="DNA_primase_C"/>
</dbReference>
<dbReference type="PANTHER" id="PTHR10537">
    <property type="entry name" value="DNA PRIMASE LARGE SUBUNIT"/>
    <property type="match status" value="1"/>
</dbReference>
<evidence type="ECO:0000256" key="7">
    <source>
        <dbReference type="ARBA" id="ARBA00023014"/>
    </source>
</evidence>
<protein>
    <recommendedName>
        <fullName evidence="9">DNA primase large subunit</fullName>
    </recommendedName>
</protein>
<organism evidence="11 12">
    <name type="scientific">Aspergillus pseudodeflectus</name>
    <dbReference type="NCBI Taxonomy" id="176178"/>
    <lineage>
        <taxon>Eukaryota</taxon>
        <taxon>Fungi</taxon>
        <taxon>Dikarya</taxon>
        <taxon>Ascomycota</taxon>
        <taxon>Pezizomycotina</taxon>
        <taxon>Eurotiomycetes</taxon>
        <taxon>Eurotiomycetidae</taxon>
        <taxon>Eurotiales</taxon>
        <taxon>Aspergillaceae</taxon>
        <taxon>Aspergillus</taxon>
        <taxon>Aspergillus subgen. Nidulantes</taxon>
    </lineage>
</organism>
<keyword evidence="6 9" id="KW-0408">Iron</keyword>
<evidence type="ECO:0000256" key="8">
    <source>
        <dbReference type="ARBA" id="ARBA00023125"/>
    </source>
</evidence>
<reference evidence="11 12" key="1">
    <citation type="submission" date="2024-07" db="EMBL/GenBank/DDBJ databases">
        <title>Section-level genome sequencing and comparative genomics of Aspergillus sections Usti and Cavernicolus.</title>
        <authorList>
            <consortium name="Lawrence Berkeley National Laboratory"/>
            <person name="Nybo J.L."/>
            <person name="Vesth T.C."/>
            <person name="Theobald S."/>
            <person name="Frisvad J.C."/>
            <person name="Larsen T.O."/>
            <person name="Kjaerboelling I."/>
            <person name="Rothschild-Mancinelli K."/>
            <person name="Lyhne E.K."/>
            <person name="Kogle M.E."/>
            <person name="Barry K."/>
            <person name="Clum A."/>
            <person name="Na H."/>
            <person name="Ledsgaard L."/>
            <person name="Lin J."/>
            <person name="Lipzen A."/>
            <person name="Kuo A."/>
            <person name="Riley R."/>
            <person name="Mondo S."/>
            <person name="LaButti K."/>
            <person name="Haridas S."/>
            <person name="Pangalinan J."/>
            <person name="Salamov A.A."/>
            <person name="Simmons B.A."/>
            <person name="Magnuson J.K."/>
            <person name="Chen J."/>
            <person name="Drula E."/>
            <person name="Henrissat B."/>
            <person name="Wiebenga A."/>
            <person name="Lubbers R.J."/>
            <person name="Gomes A.C."/>
            <person name="Macurrencykelacurrency M.R."/>
            <person name="Stajich J."/>
            <person name="Grigoriev I.V."/>
            <person name="Mortensen U.H."/>
            <person name="De vries R.P."/>
            <person name="Baker S.E."/>
            <person name="Andersen M.R."/>
        </authorList>
    </citation>
    <scope>NUCLEOTIDE SEQUENCE [LARGE SCALE GENOMIC DNA]</scope>
    <source>
        <strain evidence="11 12">CBS 756.74</strain>
    </source>
</reference>
<sequence length="500" mass="58174">MIRQEFQRIDPKRRAILSHKKKQFATPAFKQQDYPHRLNFYETPPTAEITLEQFEQWAIDRLKILAEIEACSYRNKTPAETTAHITPLLQKFLPLSSNTSSRDGAEDPRLKNERQKDHYSHFILRLAFSATEDLRRRFARAETMLFRFRFQADDSRERRAFIDSLSLDWESVSDEERREVAEHLVAATPGLRRSDEEAWYKVDWEKVPELIERRTVFLSRGKAYVPEREQLSMIIAEFTTRLERALELTSRALPRLDEDDRLSPILNHLSKNFGSAESVYSEGEGFVDGAPITASSIDPLSQHFPLCMRSLHMTLRKNNHLKHFGRLQYSLFLKGIGLSLEECILFWRQSFKGFTDDEFNSRYKYNIRHVYGDVGGDVNRRGRGYPPYSCQKILQDSNPGVGQTHGCPYRHFSADNLIGLLQSTGVNDRDLLRGVREDVEKTRYHIACNRVFEYTHKAEIKRAKEDGSASEIDLDTIVHPNTYFKRSYLLKQAGKSQRNA</sequence>
<dbReference type="InterPro" id="IPR007238">
    <property type="entry name" value="DNA_primase_lsu_euk/arc"/>
</dbReference>
<name>A0ABR4KLG3_9EURO</name>
<dbReference type="RefSeq" id="XP_070900762.1">
    <property type="nucleotide sequence ID" value="XM_071039694.1"/>
</dbReference>
<comment type="cofactor">
    <cofactor evidence="9">
        <name>[4Fe-4S] cluster</name>
        <dbReference type="ChEBI" id="CHEBI:49883"/>
    </cofactor>
    <text evidence="9">Binds 1 [4Fe-4S] cluster.</text>
</comment>
<keyword evidence="12" id="KW-1185">Reference proteome</keyword>
<dbReference type="GeneID" id="98154858"/>
<comment type="caution">
    <text evidence="11">The sequence shown here is derived from an EMBL/GenBank/DDBJ whole genome shotgun (WGS) entry which is preliminary data.</text>
</comment>
<feature type="domain" description="DNA primase large subunit C-terminal" evidence="10">
    <location>
        <begin position="301"/>
        <end position="484"/>
    </location>
</feature>
<dbReference type="Pfam" id="PF26466">
    <property type="entry name" value="DNA_primase_lrg_N"/>
    <property type="match status" value="1"/>
</dbReference>
<gene>
    <name evidence="11" type="ORF">BJX68DRAFT_234030</name>
</gene>
<evidence type="ECO:0000256" key="1">
    <source>
        <dbReference type="ARBA" id="ARBA00010564"/>
    </source>
</evidence>
<evidence type="ECO:0000313" key="12">
    <source>
        <dbReference type="Proteomes" id="UP001610444"/>
    </source>
</evidence>
<proteinExistence type="inferred from homology"/>
<evidence type="ECO:0000256" key="6">
    <source>
        <dbReference type="ARBA" id="ARBA00023004"/>
    </source>
</evidence>
<dbReference type="Pfam" id="PF04104">
    <property type="entry name" value="DNA_primase_lrg"/>
    <property type="match status" value="1"/>
</dbReference>
<comment type="similarity">
    <text evidence="1 9">Belongs to the eukaryotic-type primase large subunit family.</text>
</comment>
<keyword evidence="3 9" id="KW-0639">Primosome</keyword>
<dbReference type="CDD" id="cd07322">
    <property type="entry name" value="PriL_PriS_Eukaryotic"/>
    <property type="match status" value="1"/>
</dbReference>
<evidence type="ECO:0000256" key="9">
    <source>
        <dbReference type="PIRNR" id="PIRNR009449"/>
    </source>
</evidence>
<evidence type="ECO:0000256" key="3">
    <source>
        <dbReference type="ARBA" id="ARBA00022515"/>
    </source>
</evidence>
<accession>A0ABR4KLG3</accession>
<dbReference type="EMBL" id="JBFXLR010000014">
    <property type="protein sequence ID" value="KAL2853121.1"/>
    <property type="molecule type" value="Genomic_DNA"/>
</dbReference>
<dbReference type="PANTHER" id="PTHR10537:SF3">
    <property type="entry name" value="DNA PRIMASE LARGE SUBUNIT"/>
    <property type="match status" value="1"/>
</dbReference>
<keyword evidence="8 9" id="KW-0238">DNA-binding</keyword>
<evidence type="ECO:0000256" key="4">
    <source>
        <dbReference type="ARBA" id="ARBA00022705"/>
    </source>
</evidence>